<dbReference type="GO" id="GO:0004190">
    <property type="term" value="F:aspartic-type endopeptidase activity"/>
    <property type="evidence" value="ECO:0007669"/>
    <property type="project" value="InterPro"/>
</dbReference>
<name>C7P863_METFA</name>
<dbReference type="KEGG" id="mfe:Mefer_0927"/>
<keyword evidence="1" id="KW-0812">Transmembrane</keyword>
<sequence>MDLLGIVYIVNFILLILASITDIGERIIPHKYTIAMIIMNLAVGYYYFGFDAIVAFFSTFILCLILSIGMGGGDVKLFTALAPIFAYPNSFVFYIPKYILYLIAISMFIAAIFPMFKILIRYWRDILPSACYLTMIIGILYYFINIYKIPYASIVVWTYIIISIFISRKFPKYKDYTKKLGYLFPVYLIFLYIFDTSYFINYNILVTSIIYLCEIILISVVIYALTGVETSDKKSVEELEEGDILRDVIIIGKDNNVEVKNLNIMKRIKFLLEHEIKKDEKEIILTDGEGLSKEDIEKIKRLHREGKIPDSLNVIKTYPFVPFVVVGYLITLMLISFSII</sequence>
<feature type="transmembrane region" description="Helical" evidence="1">
    <location>
        <begin position="320"/>
        <end position="339"/>
    </location>
</feature>
<dbReference type="OrthoDB" id="65749at2157"/>
<proteinExistence type="predicted"/>
<dbReference type="EMBL" id="CP001696">
    <property type="protein sequence ID" value="ACV24745.1"/>
    <property type="molecule type" value="Genomic_DNA"/>
</dbReference>
<evidence type="ECO:0000259" key="3">
    <source>
        <dbReference type="Pfam" id="PF06819"/>
    </source>
</evidence>
<dbReference type="GO" id="GO:0016020">
    <property type="term" value="C:membrane"/>
    <property type="evidence" value="ECO:0007669"/>
    <property type="project" value="InterPro"/>
</dbReference>
<dbReference type="HOGENOM" id="CLU_805645_0_0_2"/>
<keyword evidence="1" id="KW-0472">Membrane</keyword>
<dbReference type="STRING" id="573064.Mefer_0927"/>
<dbReference type="InterPro" id="IPR000045">
    <property type="entry name" value="Prepilin_IV_endopep_pep"/>
</dbReference>
<accession>C7P863</accession>
<feature type="transmembrane region" description="Helical" evidence="1">
    <location>
        <begin position="150"/>
        <end position="168"/>
    </location>
</feature>
<feature type="domain" description="Prepilin type IV endopeptidase peptidase" evidence="2">
    <location>
        <begin position="10"/>
        <end position="114"/>
    </location>
</feature>
<evidence type="ECO:0000313" key="4">
    <source>
        <dbReference type="EMBL" id="ACV24745.1"/>
    </source>
</evidence>
<dbReference type="RefSeq" id="WP_015791482.1">
    <property type="nucleotide sequence ID" value="NC_013156.1"/>
</dbReference>
<gene>
    <name evidence="4" type="ordered locus">Mefer_0927</name>
</gene>
<evidence type="ECO:0000313" key="5">
    <source>
        <dbReference type="Proteomes" id="UP000001495"/>
    </source>
</evidence>
<evidence type="ECO:0000259" key="2">
    <source>
        <dbReference type="Pfam" id="PF01478"/>
    </source>
</evidence>
<dbReference type="AlphaFoldDB" id="C7P863"/>
<dbReference type="MEROPS" id="A24.018"/>
<feature type="transmembrane region" description="Helical" evidence="1">
    <location>
        <begin position="6"/>
        <end position="24"/>
    </location>
</feature>
<keyword evidence="5" id="KW-1185">Reference proteome</keyword>
<feature type="transmembrane region" description="Helical" evidence="1">
    <location>
        <begin position="126"/>
        <end position="144"/>
    </location>
</feature>
<feature type="domain" description="Peptidase A24A-predicted C-terminal archaea" evidence="3">
    <location>
        <begin position="208"/>
        <end position="314"/>
    </location>
</feature>
<reference evidence="4" key="1">
    <citation type="submission" date="2009-08" db="EMBL/GenBank/DDBJ databases">
        <title>Complete sequence of chromosome of Methanocaldococcus fervens AG86.</title>
        <authorList>
            <consortium name="US DOE Joint Genome Institute"/>
            <person name="Lucas S."/>
            <person name="Copeland A."/>
            <person name="Lapidus A."/>
            <person name="Glavina del Rio T."/>
            <person name="Tice H."/>
            <person name="Bruce D."/>
            <person name="Goodwin L."/>
            <person name="Pitluck S."/>
            <person name="Chertkov O."/>
            <person name="Detter J.C."/>
            <person name="Han C."/>
            <person name="Tapia R."/>
            <person name="Larimer F."/>
            <person name="Land M."/>
            <person name="Hauser L."/>
            <person name="Kyrpides N."/>
            <person name="Ovchinnikova G."/>
            <person name="Lupa-Sieprawska M."/>
            <person name="Whitman W.B."/>
        </authorList>
    </citation>
    <scope>NUCLEOTIDE SEQUENCE [LARGE SCALE GENOMIC DNA]</scope>
    <source>
        <strain evidence="4">AG86</strain>
    </source>
</reference>
<dbReference type="InterPro" id="IPR009639">
    <property type="entry name" value="Pept_A24A_C_arc"/>
</dbReference>
<dbReference type="Proteomes" id="UP000001495">
    <property type="component" value="Chromosome"/>
</dbReference>
<feature type="transmembrane region" description="Helical" evidence="1">
    <location>
        <begin position="45"/>
        <end position="68"/>
    </location>
</feature>
<protein>
    <submittedName>
        <fullName evidence="4">Peptidase A24A domain protein</fullName>
    </submittedName>
</protein>
<feature type="transmembrane region" description="Helical" evidence="1">
    <location>
        <begin position="180"/>
        <end position="200"/>
    </location>
</feature>
<dbReference type="GeneID" id="8365615"/>
<dbReference type="Gene3D" id="1.20.120.1220">
    <property type="match status" value="1"/>
</dbReference>
<dbReference type="Pfam" id="PF01478">
    <property type="entry name" value="Peptidase_A24"/>
    <property type="match status" value="1"/>
</dbReference>
<feature type="transmembrane region" description="Helical" evidence="1">
    <location>
        <begin position="206"/>
        <end position="225"/>
    </location>
</feature>
<organism evidence="4 5">
    <name type="scientific">Methanocaldococcus fervens (strain DSM 4213 / JCM 15782 / AG86)</name>
    <name type="common">Methanococcus fervens</name>
    <dbReference type="NCBI Taxonomy" id="573064"/>
    <lineage>
        <taxon>Archaea</taxon>
        <taxon>Methanobacteriati</taxon>
        <taxon>Methanobacteriota</taxon>
        <taxon>Methanomada group</taxon>
        <taxon>Methanococci</taxon>
        <taxon>Methanococcales</taxon>
        <taxon>Methanocaldococcaceae</taxon>
        <taxon>Methanocaldococcus</taxon>
    </lineage>
</organism>
<keyword evidence="1" id="KW-1133">Transmembrane helix</keyword>
<dbReference type="eggNOG" id="arCOG02300">
    <property type="taxonomic scope" value="Archaea"/>
</dbReference>
<feature type="transmembrane region" description="Helical" evidence="1">
    <location>
        <begin position="98"/>
        <end position="119"/>
    </location>
</feature>
<evidence type="ECO:0000256" key="1">
    <source>
        <dbReference type="SAM" id="Phobius"/>
    </source>
</evidence>
<dbReference type="Pfam" id="PF06819">
    <property type="entry name" value="Arc_PepC"/>
    <property type="match status" value="1"/>
</dbReference>